<dbReference type="InterPro" id="IPR015946">
    <property type="entry name" value="KH_dom-like_a/b"/>
</dbReference>
<dbReference type="EMBL" id="PXOT01000009">
    <property type="protein sequence ID" value="PSG94863.1"/>
    <property type="molecule type" value="Genomic_DNA"/>
</dbReference>
<reference evidence="1 2" key="1">
    <citation type="submission" date="2018-03" db="EMBL/GenBank/DDBJ databases">
        <title>Mesoflavibacter sp. HG37 and Mesoflavibacter sp. HG96 sp.nov., two marine bacteria isolated from seawater of Western Pacific Ocean.</title>
        <authorList>
            <person name="Cheng H."/>
            <person name="Wu Y.-H."/>
            <person name="Guo L.-L."/>
            <person name="Xu X.-W."/>
        </authorList>
    </citation>
    <scope>NUCLEOTIDE SEQUENCE [LARGE SCALE GENOMIC DNA]</scope>
    <source>
        <strain evidence="1 2">KCTC 42117</strain>
    </source>
</reference>
<name>A0A2T1NPQ0_9FLAO</name>
<sequence length="133" mass="15170">MKYKSQAFSIAKQKATITVKSSSIDFGITSETDLSLPNPAELFLSSLSACILKNIERFSQFMLFEYERAEIEITATRLEKPPRMDNISYELKIYSKDEDLNLNLLKKNIEKFGTIYNTVKAVCTITGNIKQIK</sequence>
<proteinExistence type="predicted"/>
<dbReference type="OrthoDB" id="9781312at2"/>
<protein>
    <submittedName>
        <fullName evidence="1">Osmotically inducible protein C</fullName>
    </submittedName>
</protein>
<dbReference type="InterPro" id="IPR003718">
    <property type="entry name" value="OsmC/Ohr_fam"/>
</dbReference>
<evidence type="ECO:0000313" key="1">
    <source>
        <dbReference type="EMBL" id="PSG94863.1"/>
    </source>
</evidence>
<dbReference type="Gene3D" id="3.30.300.20">
    <property type="match status" value="1"/>
</dbReference>
<dbReference type="AlphaFoldDB" id="A0A2T1NPQ0"/>
<dbReference type="Proteomes" id="UP000238430">
    <property type="component" value="Unassembled WGS sequence"/>
</dbReference>
<accession>A0A2T1NPQ0</accession>
<dbReference type="SUPFAM" id="SSF82784">
    <property type="entry name" value="OsmC-like"/>
    <property type="match status" value="1"/>
</dbReference>
<evidence type="ECO:0000313" key="2">
    <source>
        <dbReference type="Proteomes" id="UP000238430"/>
    </source>
</evidence>
<gene>
    <name evidence="1" type="ORF">C7H61_00415</name>
</gene>
<dbReference type="Pfam" id="PF02566">
    <property type="entry name" value="OsmC"/>
    <property type="match status" value="1"/>
</dbReference>
<dbReference type="RefSeq" id="WP_106676132.1">
    <property type="nucleotide sequence ID" value="NZ_JACHWV010000009.1"/>
</dbReference>
<dbReference type="InterPro" id="IPR036102">
    <property type="entry name" value="OsmC/Ohrsf"/>
</dbReference>
<comment type="caution">
    <text evidence="1">The sequence shown here is derived from an EMBL/GenBank/DDBJ whole genome shotgun (WGS) entry which is preliminary data.</text>
</comment>
<keyword evidence="2" id="KW-1185">Reference proteome</keyword>
<organism evidence="1 2">
    <name type="scientific">Mesoflavibacter zeaxanthinifaciens subsp. sabulilitoris</name>
    <dbReference type="NCBI Taxonomy" id="1520893"/>
    <lineage>
        <taxon>Bacteria</taxon>
        <taxon>Pseudomonadati</taxon>
        <taxon>Bacteroidota</taxon>
        <taxon>Flavobacteriia</taxon>
        <taxon>Flavobacteriales</taxon>
        <taxon>Flavobacteriaceae</taxon>
        <taxon>Mesoflavibacter</taxon>
    </lineage>
</organism>